<sequence>MPEILQHLVNHDPSDPSRRYAIHNPLGPSFFQLTLSSANKAEIFAEALSELDKNQSQTSTIVKNLQKWNTEAASRFGLRSTSTVLSTPFRLIYPNCDLHSFEETGLYVRQFLAISYCWHSPDFLSEGYKKHDIWPVKKSIVDAVLAEKDHPRVGIWMDQICIEQSSALDKQLSIAAMDIIYRSCMRMVVLFEDVLLTEQEIQLVQKYDISQRPYNDGWKFESREIETFASFYEKVNAARWWSRAWCFHEMGVHRPWSERRQTDHRFNATFILCGPNDTTLKMKWTNLILLMSLAMHVLPNAQIWWKGQATVSGMIKPEDQGNGWSGSIMARHNAISTTGCSVLQDRISILVNLCGLGLAYKGPPLDTEEELLYLISLLALAAGDLYPLSMMDSQSTMLKEKPTWISKHEVNDTTIPGYKIGTMEGIHRVEEEEIELDMLFLDAPWRSIKEKDLRPTYDIFPYTITTTYPARKRPEVEGRVASNHAHSDAEYDIPRRRFLAGCILNGDMFTGRIWEQIKRDVVGPNYNAGYNEDLSPNPAFRSAAKVFLAHLVPVSTLLGIVHPSPSTLDDATLFLTWLTDYRSMYYIGYRIFRVPCTMRWDSAFITSLTVNEHFHDGPDREIQVAVPTHLLKKSCMPLRVWILRPAKDDQVKEKWRIVAKALLLGEPDLLTEAAQSAGKPGAKVILRERTVVGG</sequence>
<gene>
    <name evidence="2" type="ORF">PTTW11_04193</name>
</gene>
<feature type="domain" description="Heterokaryon incompatibility" evidence="1">
    <location>
        <begin position="111"/>
        <end position="249"/>
    </location>
</feature>
<proteinExistence type="predicted"/>
<organism evidence="2 3">
    <name type="scientific">Pyrenophora teres f. teres</name>
    <dbReference type="NCBI Taxonomy" id="97479"/>
    <lineage>
        <taxon>Eukaryota</taxon>
        <taxon>Fungi</taxon>
        <taxon>Dikarya</taxon>
        <taxon>Ascomycota</taxon>
        <taxon>Pezizomycotina</taxon>
        <taxon>Dothideomycetes</taxon>
        <taxon>Pleosporomycetidae</taxon>
        <taxon>Pleosporales</taxon>
        <taxon>Pleosporineae</taxon>
        <taxon>Pleosporaceae</taxon>
        <taxon>Pyrenophora</taxon>
    </lineage>
</organism>
<dbReference type="Proteomes" id="UP000472372">
    <property type="component" value="Chromosome 3"/>
</dbReference>
<evidence type="ECO:0000313" key="2">
    <source>
        <dbReference type="EMBL" id="CAE7027123.1"/>
    </source>
</evidence>
<dbReference type="InterPro" id="IPR010730">
    <property type="entry name" value="HET"/>
</dbReference>
<dbReference type="InterPro" id="IPR052895">
    <property type="entry name" value="HetReg/Transcr_Mod"/>
</dbReference>
<dbReference type="PANTHER" id="PTHR24148:SF73">
    <property type="entry name" value="HET DOMAIN PROTEIN (AFU_ORTHOLOGUE AFUA_8G01020)"/>
    <property type="match status" value="1"/>
</dbReference>
<evidence type="ECO:0000259" key="1">
    <source>
        <dbReference type="Pfam" id="PF06985"/>
    </source>
</evidence>
<dbReference type="AlphaFoldDB" id="A0A6S6VYH6"/>
<protein>
    <recommendedName>
        <fullName evidence="1">Heterokaryon incompatibility domain-containing protein</fullName>
    </recommendedName>
</protein>
<reference evidence="2" key="1">
    <citation type="submission" date="2021-02" db="EMBL/GenBank/DDBJ databases">
        <authorList>
            <person name="Syme A R."/>
            <person name="Syme A R."/>
            <person name="Moolhuijzen P."/>
        </authorList>
    </citation>
    <scope>NUCLEOTIDE SEQUENCE</scope>
    <source>
        <strain evidence="2">W1-1</strain>
    </source>
</reference>
<dbReference type="PANTHER" id="PTHR24148">
    <property type="entry name" value="ANKYRIN REPEAT DOMAIN-CONTAINING PROTEIN 39 HOMOLOG-RELATED"/>
    <property type="match status" value="1"/>
</dbReference>
<dbReference type="EMBL" id="HG992979">
    <property type="protein sequence ID" value="CAE7027123.1"/>
    <property type="molecule type" value="Genomic_DNA"/>
</dbReference>
<evidence type="ECO:0000313" key="3">
    <source>
        <dbReference type="Proteomes" id="UP000472372"/>
    </source>
</evidence>
<accession>A0A6S6VYH6</accession>
<name>A0A6S6VYH6_9PLEO</name>
<dbReference type="Pfam" id="PF06985">
    <property type="entry name" value="HET"/>
    <property type="match status" value="1"/>
</dbReference>